<evidence type="ECO:0000313" key="1">
    <source>
        <dbReference type="EMBL" id="MYN47363.1"/>
    </source>
</evidence>
<name>A0A845I231_9BURK</name>
<dbReference type="EMBL" id="WWCL01000004">
    <property type="protein sequence ID" value="MYN47363.1"/>
    <property type="molecule type" value="Genomic_DNA"/>
</dbReference>
<gene>
    <name evidence="1" type="ORF">GTP23_20170</name>
</gene>
<accession>A0A845I231</accession>
<protein>
    <recommendedName>
        <fullName evidence="3">Type II secretion system protein</fullName>
    </recommendedName>
</protein>
<reference evidence="1" key="1">
    <citation type="submission" date="2019-12" db="EMBL/GenBank/DDBJ databases">
        <title>Novel species isolated from a subtropical stream in China.</title>
        <authorList>
            <person name="Lu H."/>
        </authorList>
    </citation>
    <scope>NUCLEOTIDE SEQUENCE [LARGE SCALE GENOMIC DNA]</scope>
    <source>
        <strain evidence="1">FT93W</strain>
    </source>
</reference>
<evidence type="ECO:0008006" key="3">
    <source>
        <dbReference type="Google" id="ProtNLM"/>
    </source>
</evidence>
<comment type="caution">
    <text evidence="1">The sequence shown here is derived from an EMBL/GenBank/DDBJ whole genome shotgun (WGS) entry which is preliminary data.</text>
</comment>
<keyword evidence="2" id="KW-1185">Reference proteome</keyword>
<dbReference type="Proteomes" id="UP000444316">
    <property type="component" value="Unassembled WGS sequence"/>
</dbReference>
<evidence type="ECO:0000313" key="2">
    <source>
        <dbReference type="Proteomes" id="UP000444316"/>
    </source>
</evidence>
<sequence>MCTPHRPIRRQRGAALLMLLSVLALGAATVIVHQWDSRRSERQRAANTQRLLRQASEALMGYAMTHGRLPRPAISATDGHQNPNPCNSESACTGILPWVTLGVSGLDSWGRTLRYSVTPAFANGPPEVGVSVATKTIQGRDSSGALYFIDGQERCHTGADCVPVLVYSEGKNRSAGGDAADEAQNLATSQHYILRAASAEEDAPGGAFDDMIVWLPLKEYFRRMSAAGRLL</sequence>
<organism evidence="1 2">
    <name type="scientific">Duganella fentianensis</name>
    <dbReference type="NCBI Taxonomy" id="2692177"/>
    <lineage>
        <taxon>Bacteria</taxon>
        <taxon>Pseudomonadati</taxon>
        <taxon>Pseudomonadota</taxon>
        <taxon>Betaproteobacteria</taxon>
        <taxon>Burkholderiales</taxon>
        <taxon>Oxalobacteraceae</taxon>
        <taxon>Telluria group</taxon>
        <taxon>Duganella</taxon>
    </lineage>
</organism>
<dbReference type="AlphaFoldDB" id="A0A845I231"/>
<dbReference type="RefSeq" id="WP_161036728.1">
    <property type="nucleotide sequence ID" value="NZ_WWCL01000004.1"/>
</dbReference>
<proteinExistence type="predicted"/>